<dbReference type="InterPro" id="IPR029058">
    <property type="entry name" value="AB_hydrolase_fold"/>
</dbReference>
<dbReference type="SUPFAM" id="SSF53474">
    <property type="entry name" value="alpha/beta-Hydrolases"/>
    <property type="match status" value="1"/>
</dbReference>
<name>A0A0A1V5L5_9HYPO</name>
<dbReference type="Pfam" id="PF07859">
    <property type="entry name" value="Abhydrolase_3"/>
    <property type="match status" value="1"/>
</dbReference>
<reference evidence="2 3" key="1">
    <citation type="submission" date="2014-02" db="EMBL/GenBank/DDBJ databases">
        <title>The genome sequence of the entomopathogenic fungus Metarhizium robertsii ARSEF 2575.</title>
        <authorList>
            <person name="Giuliano Garisto Donzelli B."/>
            <person name="Roe B.A."/>
            <person name="Macmil S.L."/>
            <person name="Krasnoff S.B."/>
            <person name="Gibson D.M."/>
        </authorList>
    </citation>
    <scope>NUCLEOTIDE SEQUENCE [LARGE SCALE GENOMIC DNA]</scope>
    <source>
        <strain evidence="2 3">ARSEF 2575</strain>
    </source>
</reference>
<dbReference type="EMBL" id="JELW01000001">
    <property type="protein sequence ID" value="EXV05532.1"/>
    <property type="molecule type" value="Genomic_DNA"/>
</dbReference>
<dbReference type="Proteomes" id="UP000030151">
    <property type="component" value="Unassembled WGS sequence"/>
</dbReference>
<evidence type="ECO:0000313" key="2">
    <source>
        <dbReference type="EMBL" id="EXV05532.1"/>
    </source>
</evidence>
<evidence type="ECO:0000259" key="1">
    <source>
        <dbReference type="Pfam" id="PF07859"/>
    </source>
</evidence>
<feature type="domain" description="Alpha/beta hydrolase fold-3" evidence="1">
    <location>
        <begin position="47"/>
        <end position="80"/>
    </location>
</feature>
<dbReference type="HOGENOM" id="CLU_1142815_0_0_1"/>
<comment type="caution">
    <text evidence="2">The sequence shown here is derived from an EMBL/GenBank/DDBJ whole genome shotgun (WGS) entry which is preliminary data.</text>
</comment>
<organism evidence="2 3">
    <name type="scientific">Metarhizium robertsii</name>
    <dbReference type="NCBI Taxonomy" id="568076"/>
    <lineage>
        <taxon>Eukaryota</taxon>
        <taxon>Fungi</taxon>
        <taxon>Dikarya</taxon>
        <taxon>Ascomycota</taxon>
        <taxon>Pezizomycotina</taxon>
        <taxon>Sordariomycetes</taxon>
        <taxon>Hypocreomycetidae</taxon>
        <taxon>Hypocreales</taxon>
        <taxon>Clavicipitaceae</taxon>
        <taxon>Metarhizium</taxon>
    </lineage>
</organism>
<proteinExistence type="predicted"/>
<accession>A0A0A1V5L5</accession>
<dbReference type="AlphaFoldDB" id="A0A0A1V5L5"/>
<dbReference type="GO" id="GO:0016787">
    <property type="term" value="F:hydrolase activity"/>
    <property type="evidence" value="ECO:0007669"/>
    <property type="project" value="UniProtKB-KW"/>
</dbReference>
<keyword evidence="2" id="KW-0378">Hydrolase</keyword>
<evidence type="ECO:0000313" key="3">
    <source>
        <dbReference type="Proteomes" id="UP000030151"/>
    </source>
</evidence>
<sequence>MNRADDPVTAQDDLTITKLDVPIQDGSRIAVSLYHCTPAADERLPLLMCMHGGGFVTGSLETDDSTCRAIALRVGIAVINAESTNFPLVFKTRSTFCDGYTSLSPHINSIVYGCVVDLGFIHPSPLPLMAKSSGHRMPSYTPNTKQLIAQPPSSPAFPSRIADLASLLARLLRGAVFPFGWLDMVTPQPPHRRSEDSDSIEYERSHRAERGWLQAHHCLAKTGNERFVQAIGTNWALGPKPYD</sequence>
<dbReference type="Gene3D" id="3.40.50.1820">
    <property type="entry name" value="alpha/beta hydrolase"/>
    <property type="match status" value="1"/>
</dbReference>
<gene>
    <name evidence="2" type="ORF">X797_000247</name>
</gene>
<dbReference type="InterPro" id="IPR013094">
    <property type="entry name" value="AB_hydrolase_3"/>
</dbReference>
<protein>
    <submittedName>
        <fullName evidence="2">Alpha/beta-hydrolase fold family protein</fullName>
    </submittedName>
</protein>